<proteinExistence type="predicted"/>
<dbReference type="AlphaFoldDB" id="A0A9P5XDI2"/>
<evidence type="ECO:0000313" key="2">
    <source>
        <dbReference type="Proteomes" id="UP000807342"/>
    </source>
</evidence>
<comment type="caution">
    <text evidence="1">The sequence shown here is derived from an EMBL/GenBank/DDBJ whole genome shotgun (WGS) entry which is preliminary data.</text>
</comment>
<dbReference type="Proteomes" id="UP000807342">
    <property type="component" value="Unassembled WGS sequence"/>
</dbReference>
<sequence length="391" mass="45200">MSLWPALPVELKRLILELVAINDVHDARSLRLVSRDINVLVLPVIFSNISIEHMNDLTAVTSTIFPPPTPYQKLRNTIPEPPRLLSSYNTTSLALLLRENLPSIENALATIGPVFSRIRCLAITSRNLSSNAFWLRANNVRPEYIMLPHHGSPRPVNWRDAIFSQVTHIFTSSLDSHGPSTLSDLSNVTHIAVYTHTELLNDKIRYIAGKLEWLLDPLSFPRLQALVLALGRFPRPPHHKPIRYPHDVLARERYTTLLSLWRTHLTLCLPSSKFYILPDPHCPHEEWENWIHGDSLDIWQQAAEYRLRYPNSMVLDPRKPEVARDLDQWLSLIRVDLLQFSGLAPIEKDTLRMRRASKIEWEIDLVQREGYREFDRLDPEEAGEYEHVLGF</sequence>
<keyword evidence="2" id="KW-1185">Reference proteome</keyword>
<gene>
    <name evidence="1" type="ORF">P691DRAFT_812582</name>
</gene>
<reference evidence="1" key="1">
    <citation type="submission" date="2020-11" db="EMBL/GenBank/DDBJ databases">
        <authorList>
            <consortium name="DOE Joint Genome Institute"/>
            <person name="Ahrendt S."/>
            <person name="Riley R."/>
            <person name="Andreopoulos W."/>
            <person name="Labutti K."/>
            <person name="Pangilinan J."/>
            <person name="Ruiz-Duenas F.J."/>
            <person name="Barrasa J.M."/>
            <person name="Sanchez-Garcia M."/>
            <person name="Camarero S."/>
            <person name="Miyauchi S."/>
            <person name="Serrano A."/>
            <person name="Linde D."/>
            <person name="Babiker R."/>
            <person name="Drula E."/>
            <person name="Ayuso-Fernandez I."/>
            <person name="Pacheco R."/>
            <person name="Padilla G."/>
            <person name="Ferreira P."/>
            <person name="Barriuso J."/>
            <person name="Kellner H."/>
            <person name="Castanera R."/>
            <person name="Alfaro M."/>
            <person name="Ramirez L."/>
            <person name="Pisabarro A.G."/>
            <person name="Kuo A."/>
            <person name="Tritt A."/>
            <person name="Lipzen A."/>
            <person name="He G."/>
            <person name="Yan M."/>
            <person name="Ng V."/>
            <person name="Cullen D."/>
            <person name="Martin F."/>
            <person name="Rosso M.-N."/>
            <person name="Henrissat B."/>
            <person name="Hibbett D."/>
            <person name="Martinez A.T."/>
            <person name="Grigoriev I.V."/>
        </authorList>
    </citation>
    <scope>NUCLEOTIDE SEQUENCE</scope>
    <source>
        <strain evidence="1">MF-IS2</strain>
    </source>
</reference>
<dbReference type="OrthoDB" id="3145912at2759"/>
<accession>A0A9P5XDI2</accession>
<protein>
    <submittedName>
        <fullName evidence="1">Uncharacterized protein</fullName>
    </submittedName>
</protein>
<name>A0A9P5XDI2_9AGAR</name>
<organism evidence="1 2">
    <name type="scientific">Macrolepiota fuliginosa MF-IS2</name>
    <dbReference type="NCBI Taxonomy" id="1400762"/>
    <lineage>
        <taxon>Eukaryota</taxon>
        <taxon>Fungi</taxon>
        <taxon>Dikarya</taxon>
        <taxon>Basidiomycota</taxon>
        <taxon>Agaricomycotina</taxon>
        <taxon>Agaricomycetes</taxon>
        <taxon>Agaricomycetidae</taxon>
        <taxon>Agaricales</taxon>
        <taxon>Agaricineae</taxon>
        <taxon>Agaricaceae</taxon>
        <taxon>Macrolepiota</taxon>
    </lineage>
</organism>
<evidence type="ECO:0000313" key="1">
    <source>
        <dbReference type="EMBL" id="KAF9449417.1"/>
    </source>
</evidence>
<dbReference type="EMBL" id="MU151131">
    <property type="protein sequence ID" value="KAF9449417.1"/>
    <property type="molecule type" value="Genomic_DNA"/>
</dbReference>